<sequence length="80" mass="9119">MVLELSGAAASGSNPRVEQGAWRRLWLLLIPGLPRRRDLLGQVRRLRADCAEARAELETLRVRLEMEIIRREAVEARVTT</sequence>
<evidence type="ECO:0000313" key="2">
    <source>
        <dbReference type="EMBL" id="GAA1230926.1"/>
    </source>
</evidence>
<dbReference type="Proteomes" id="UP001500037">
    <property type="component" value="Unassembled WGS sequence"/>
</dbReference>
<evidence type="ECO:0008006" key="4">
    <source>
        <dbReference type="Google" id="ProtNLM"/>
    </source>
</evidence>
<organism evidence="2 3">
    <name type="scientific">Kitasatospora nipponensis</name>
    <dbReference type="NCBI Taxonomy" id="258049"/>
    <lineage>
        <taxon>Bacteria</taxon>
        <taxon>Bacillati</taxon>
        <taxon>Actinomycetota</taxon>
        <taxon>Actinomycetes</taxon>
        <taxon>Kitasatosporales</taxon>
        <taxon>Streptomycetaceae</taxon>
        <taxon>Kitasatospora</taxon>
    </lineage>
</organism>
<proteinExistence type="predicted"/>
<evidence type="ECO:0000313" key="3">
    <source>
        <dbReference type="Proteomes" id="UP001500037"/>
    </source>
</evidence>
<keyword evidence="3" id="KW-1185">Reference proteome</keyword>
<comment type="caution">
    <text evidence="2">The sequence shown here is derived from an EMBL/GenBank/DDBJ whole genome shotgun (WGS) entry which is preliminary data.</text>
</comment>
<dbReference type="EMBL" id="BAAALF010000027">
    <property type="protein sequence ID" value="GAA1230926.1"/>
    <property type="molecule type" value="Genomic_DNA"/>
</dbReference>
<keyword evidence="1" id="KW-0175">Coiled coil</keyword>
<feature type="coiled-coil region" evidence="1">
    <location>
        <begin position="36"/>
        <end position="63"/>
    </location>
</feature>
<dbReference type="RefSeq" id="WP_344441105.1">
    <property type="nucleotide sequence ID" value="NZ_BAAALF010000027.1"/>
</dbReference>
<reference evidence="3" key="1">
    <citation type="journal article" date="2019" name="Int. J. Syst. Evol. Microbiol.">
        <title>The Global Catalogue of Microorganisms (GCM) 10K type strain sequencing project: providing services to taxonomists for standard genome sequencing and annotation.</title>
        <authorList>
            <consortium name="The Broad Institute Genomics Platform"/>
            <consortium name="The Broad Institute Genome Sequencing Center for Infectious Disease"/>
            <person name="Wu L."/>
            <person name="Ma J."/>
        </authorList>
    </citation>
    <scope>NUCLEOTIDE SEQUENCE [LARGE SCALE GENOMIC DNA]</scope>
    <source>
        <strain evidence="3">JCM 13004</strain>
    </source>
</reference>
<accession>A0ABP4GMX3</accession>
<evidence type="ECO:0000256" key="1">
    <source>
        <dbReference type="SAM" id="Coils"/>
    </source>
</evidence>
<name>A0ABP4GMX3_9ACTN</name>
<protein>
    <recommendedName>
        <fullName evidence="4">MerR-like DNA binding protein</fullName>
    </recommendedName>
</protein>
<gene>
    <name evidence="2" type="ORF">GCM10009665_21650</name>
</gene>